<gene>
    <name evidence="4" type="ORF">CLOHYLEM_06120</name>
</gene>
<evidence type="ECO:0000313" key="5">
    <source>
        <dbReference type="Proteomes" id="UP000004893"/>
    </source>
</evidence>
<comment type="caution">
    <text evidence="4">The sequence shown here is derived from an EMBL/GenBank/DDBJ whole genome shotgun (WGS) entry which is preliminary data.</text>
</comment>
<dbReference type="Pfam" id="PF00440">
    <property type="entry name" value="TetR_N"/>
    <property type="match status" value="1"/>
</dbReference>
<organism evidence="4 5">
    <name type="scientific">[Clostridium] hylemonae DSM 15053</name>
    <dbReference type="NCBI Taxonomy" id="553973"/>
    <lineage>
        <taxon>Bacteria</taxon>
        <taxon>Bacillati</taxon>
        <taxon>Bacillota</taxon>
        <taxon>Clostridia</taxon>
        <taxon>Lachnospirales</taxon>
        <taxon>Lachnospiraceae</taxon>
    </lineage>
</organism>
<evidence type="ECO:0000256" key="2">
    <source>
        <dbReference type="PROSITE-ProRule" id="PRU00335"/>
    </source>
</evidence>
<protein>
    <submittedName>
        <fullName evidence="4">Transcriptional regulator, TetR family</fullName>
    </submittedName>
</protein>
<dbReference type="eggNOG" id="COG1309">
    <property type="taxonomic scope" value="Bacteria"/>
</dbReference>
<dbReference type="STRING" id="553973.CLOHYLEM_06120"/>
<feature type="domain" description="HTH tetR-type" evidence="3">
    <location>
        <begin position="16"/>
        <end position="77"/>
    </location>
</feature>
<dbReference type="PANTHER" id="PTHR43479:SF11">
    <property type="entry name" value="ACREF_ENVCD OPERON REPRESSOR-RELATED"/>
    <property type="match status" value="1"/>
</dbReference>
<evidence type="ECO:0000313" key="4">
    <source>
        <dbReference type="EMBL" id="EEG74113.1"/>
    </source>
</evidence>
<name>C0C1U9_9FIRM</name>
<dbReference type="InterPro" id="IPR009057">
    <property type="entry name" value="Homeodomain-like_sf"/>
</dbReference>
<dbReference type="HOGENOM" id="CLU_069356_29_1_9"/>
<dbReference type="EMBL" id="ABYI02000022">
    <property type="protein sequence ID" value="EEG74113.1"/>
    <property type="molecule type" value="Genomic_DNA"/>
</dbReference>
<proteinExistence type="predicted"/>
<dbReference type="Gene3D" id="1.10.357.10">
    <property type="entry name" value="Tetracycline Repressor, domain 2"/>
    <property type="match status" value="1"/>
</dbReference>
<reference evidence="4" key="2">
    <citation type="submission" date="2013-06" db="EMBL/GenBank/DDBJ databases">
        <title>Draft genome sequence of Clostridium hylemonae (DSM 15053).</title>
        <authorList>
            <person name="Sudarsanam P."/>
            <person name="Ley R."/>
            <person name="Guruge J."/>
            <person name="Turnbaugh P.J."/>
            <person name="Mahowald M."/>
            <person name="Liep D."/>
            <person name="Gordon J."/>
        </authorList>
    </citation>
    <scope>NUCLEOTIDE SEQUENCE</scope>
    <source>
        <strain evidence="4">DSM 15053</strain>
    </source>
</reference>
<reference evidence="4" key="1">
    <citation type="submission" date="2009-02" db="EMBL/GenBank/DDBJ databases">
        <authorList>
            <person name="Fulton L."/>
            <person name="Clifton S."/>
            <person name="Fulton B."/>
            <person name="Xu J."/>
            <person name="Minx P."/>
            <person name="Pepin K.H."/>
            <person name="Johnson M."/>
            <person name="Bhonagiri V."/>
            <person name="Nash W.E."/>
            <person name="Mardis E.R."/>
            <person name="Wilson R.K."/>
        </authorList>
    </citation>
    <scope>NUCLEOTIDE SEQUENCE [LARGE SCALE GENOMIC DNA]</scope>
    <source>
        <strain evidence="4">DSM 15053</strain>
    </source>
</reference>
<evidence type="ECO:0000256" key="1">
    <source>
        <dbReference type="ARBA" id="ARBA00023125"/>
    </source>
</evidence>
<dbReference type="AlphaFoldDB" id="C0C1U9"/>
<dbReference type="InterPro" id="IPR001647">
    <property type="entry name" value="HTH_TetR"/>
</dbReference>
<dbReference type="InterPro" id="IPR049149">
    <property type="entry name" value="TetR/AcrR_C"/>
</dbReference>
<dbReference type="GO" id="GO:0003677">
    <property type="term" value="F:DNA binding"/>
    <property type="evidence" value="ECO:0007669"/>
    <property type="project" value="UniProtKB-UniRule"/>
</dbReference>
<dbReference type="Proteomes" id="UP000004893">
    <property type="component" value="Unassembled WGS sequence"/>
</dbReference>
<dbReference type="PROSITE" id="PS50977">
    <property type="entry name" value="HTH_TETR_2"/>
    <property type="match status" value="1"/>
</dbReference>
<keyword evidence="5" id="KW-1185">Reference proteome</keyword>
<dbReference type="PANTHER" id="PTHR43479">
    <property type="entry name" value="ACREF/ENVCD OPERON REPRESSOR-RELATED"/>
    <property type="match status" value="1"/>
</dbReference>
<feature type="DNA-binding region" description="H-T-H motif" evidence="2">
    <location>
        <begin position="40"/>
        <end position="59"/>
    </location>
</feature>
<accession>C0C1U9</accession>
<keyword evidence="1 2" id="KW-0238">DNA-binding</keyword>
<evidence type="ECO:0000259" key="3">
    <source>
        <dbReference type="PROSITE" id="PS50977"/>
    </source>
</evidence>
<dbReference type="SUPFAM" id="SSF46689">
    <property type="entry name" value="Homeodomain-like"/>
    <property type="match status" value="1"/>
</dbReference>
<dbReference type="InterPro" id="IPR050624">
    <property type="entry name" value="HTH-type_Tx_Regulator"/>
</dbReference>
<sequence length="220" mass="25238">MFAERYEKMARNKYPEVTVQRILDVSMNLFLEKGYENTTIQDIVDELGDLSKGAIYHHFKSKEDIIQAVGERIHAGVDFGSMYDGEENMSGREKIKQIVLYCVKSTDQRRFLKSAPTIMENPKFLAMEVHESVEEFAPIIAAYIAEGNRDGSLNVEYPEEAAEVLMLLANIWINPLVFTGNMEKFEHKLHCLEKVLNGMGLTIIDEEVREAVRDMRKVLD</sequence>
<dbReference type="Pfam" id="PF21303">
    <property type="entry name" value="TetR_C_39"/>
    <property type="match status" value="1"/>
</dbReference>